<evidence type="ECO:0000313" key="4">
    <source>
        <dbReference type="EMBL" id="KAF9609323.1"/>
    </source>
</evidence>
<evidence type="ECO:0000259" key="2">
    <source>
        <dbReference type="Pfam" id="PF11443"/>
    </source>
</evidence>
<dbReference type="Pfam" id="PF11443">
    <property type="entry name" value="DUF2828"/>
    <property type="match status" value="1"/>
</dbReference>
<dbReference type="PANTHER" id="PTHR31373:SF17">
    <property type="entry name" value="OS06G0652100 PROTEIN"/>
    <property type="match status" value="1"/>
</dbReference>
<gene>
    <name evidence="4" type="ORF">IFM89_015578</name>
</gene>
<feature type="compositionally biased region" description="Basic residues" evidence="1">
    <location>
        <begin position="167"/>
        <end position="181"/>
    </location>
</feature>
<dbReference type="Proteomes" id="UP000631114">
    <property type="component" value="Unassembled WGS sequence"/>
</dbReference>
<proteinExistence type="predicted"/>
<dbReference type="AlphaFoldDB" id="A0A835LV42"/>
<evidence type="ECO:0000313" key="5">
    <source>
        <dbReference type="Proteomes" id="UP000631114"/>
    </source>
</evidence>
<dbReference type="PIRSF" id="PIRSF015417">
    <property type="entry name" value="T31B5_30_vWA"/>
    <property type="match status" value="1"/>
</dbReference>
<evidence type="ECO:0000256" key="1">
    <source>
        <dbReference type="SAM" id="MobiDB-lite"/>
    </source>
</evidence>
<sequence>MAAPSFQLIGPPKLHENNPSSSCSSNMDDTFMQDFNEPNPTRGLTENLSPTFMSTGNPCLDFFFHIVPDTPPQNLVERLSLAWKHSELTTLKLICHLRGVRGVGKSDKEGFYTAALWLHKHHPKTLACNVKSIADFGYFKDLPEILYRLLQGSDVRKVAKREFEMKKKPRGPMRANRRGQRRFNSNYPRRDVKSKRNKNEMGKRKGMLSREKRLVIEMKKVQIQKKTASELRKEKEIKKARKAIERCSRDPDFRFLHDQISQVFADYLISDLKCMKSGELGNISLAAKWCPSLDSSFDKATLLCENIARKVFPRNLYPEYEGVEEAHYAYRIRDRLRKEVLVPLRRILELPEVYMSKKKWDSLPYDRVASVAMTSYKKHFLKHDEKRFNEFLGKVTRGEAKIAAGALFPHDIIAHLDDGHRDYGQVAELQWKRMVEDLSKKGKLKNCIAICDVSESMTWYINESMQDIDDDKPLKVCIALGLLLSELCENPWNGKVITFSAKPQLHVIQGDDLRSKKESLEGMESGLNTNFQKVFDMILKVATEGNLDKDQMIKRVFVFSDMEFDEASGGNDQNKWDTDYEIIQKKFEESGYGVPEIVFWNLRESKATPVMCNQKGVALVSGFSQNLIKLFLNDEGMVEKGPEAVMELALSGPAYQQLAVVD</sequence>
<evidence type="ECO:0000259" key="3">
    <source>
        <dbReference type="Pfam" id="PF25043"/>
    </source>
</evidence>
<dbReference type="InterPro" id="IPR058580">
    <property type="entry name" value="DUF2828"/>
</dbReference>
<dbReference type="Pfam" id="PF25043">
    <property type="entry name" value="DUF7788"/>
    <property type="match status" value="1"/>
</dbReference>
<dbReference type="OrthoDB" id="1149618at2759"/>
<feature type="compositionally biased region" description="Basic and acidic residues" evidence="1">
    <location>
        <begin position="197"/>
        <end position="206"/>
    </location>
</feature>
<dbReference type="EMBL" id="JADFTS010000004">
    <property type="protein sequence ID" value="KAF9609323.1"/>
    <property type="molecule type" value="Genomic_DNA"/>
</dbReference>
<keyword evidence="5" id="KW-1185">Reference proteome</keyword>
<feature type="compositionally biased region" description="Polar residues" evidence="1">
    <location>
        <begin position="17"/>
        <end position="28"/>
    </location>
</feature>
<feature type="region of interest" description="Disordered" evidence="1">
    <location>
        <begin position="1"/>
        <end position="30"/>
    </location>
</feature>
<dbReference type="SUPFAM" id="SSF53300">
    <property type="entry name" value="vWA-like"/>
    <property type="match status" value="1"/>
</dbReference>
<reference evidence="4 5" key="1">
    <citation type="submission" date="2020-10" db="EMBL/GenBank/DDBJ databases">
        <title>The Coptis chinensis genome and diversification of protoberbering-type alkaloids.</title>
        <authorList>
            <person name="Wang B."/>
            <person name="Shu S."/>
            <person name="Song C."/>
            <person name="Liu Y."/>
        </authorList>
    </citation>
    <scope>NUCLEOTIDE SEQUENCE [LARGE SCALE GENOMIC DNA]</scope>
    <source>
        <strain evidence="4">HL-2020</strain>
        <tissue evidence="4">Leaf</tissue>
    </source>
</reference>
<dbReference type="InterPro" id="IPR036465">
    <property type="entry name" value="vWFA_dom_sf"/>
</dbReference>
<organism evidence="4 5">
    <name type="scientific">Coptis chinensis</name>
    <dbReference type="NCBI Taxonomy" id="261450"/>
    <lineage>
        <taxon>Eukaryota</taxon>
        <taxon>Viridiplantae</taxon>
        <taxon>Streptophyta</taxon>
        <taxon>Embryophyta</taxon>
        <taxon>Tracheophyta</taxon>
        <taxon>Spermatophyta</taxon>
        <taxon>Magnoliopsida</taxon>
        <taxon>Ranunculales</taxon>
        <taxon>Ranunculaceae</taxon>
        <taxon>Coptidoideae</taxon>
        <taxon>Coptis</taxon>
    </lineage>
</organism>
<feature type="region of interest" description="Disordered" evidence="1">
    <location>
        <begin position="166"/>
        <end position="206"/>
    </location>
</feature>
<dbReference type="InterPro" id="IPR056690">
    <property type="entry name" value="DUF7788"/>
</dbReference>
<comment type="caution">
    <text evidence="4">The sequence shown here is derived from an EMBL/GenBank/DDBJ whole genome shotgun (WGS) entry which is preliminary data.</text>
</comment>
<protein>
    <submittedName>
        <fullName evidence="4">Uncharacterized protein</fullName>
    </submittedName>
</protein>
<accession>A0A835LV42</accession>
<dbReference type="InterPro" id="IPR011205">
    <property type="entry name" value="UCP015417_vWA"/>
</dbReference>
<dbReference type="PANTHER" id="PTHR31373">
    <property type="entry name" value="OS06G0652100 PROTEIN"/>
    <property type="match status" value="1"/>
</dbReference>
<name>A0A835LV42_9MAGN</name>
<feature type="domain" description="DUF2828" evidence="2">
    <location>
        <begin position="45"/>
        <end position="444"/>
    </location>
</feature>
<dbReference type="Gene3D" id="3.40.50.410">
    <property type="entry name" value="von Willebrand factor, type A domain"/>
    <property type="match status" value="1"/>
</dbReference>
<feature type="domain" description="DUF7788" evidence="3">
    <location>
        <begin position="446"/>
        <end position="643"/>
    </location>
</feature>